<comment type="caution">
    <text evidence="1">The sequence shown here is derived from an EMBL/GenBank/DDBJ whole genome shotgun (WGS) entry which is preliminary data.</text>
</comment>
<feature type="non-terminal residue" evidence="1">
    <location>
        <position position="1"/>
    </location>
</feature>
<proteinExistence type="predicted"/>
<evidence type="ECO:0000313" key="1">
    <source>
        <dbReference type="EMBL" id="CAG8779270.1"/>
    </source>
</evidence>
<sequence length="72" mass="8409">TKLHLVLKDTKQILRLIEKEKKHDKLLKNINDKIAKINKIVSLNLSLIIEQDQVILESLENKIKESIKVLNK</sequence>
<dbReference type="Proteomes" id="UP000789405">
    <property type="component" value="Unassembled WGS sequence"/>
</dbReference>
<evidence type="ECO:0000313" key="2">
    <source>
        <dbReference type="Proteomes" id="UP000789405"/>
    </source>
</evidence>
<protein>
    <submittedName>
        <fullName evidence="1">17343_t:CDS:1</fullName>
    </submittedName>
</protein>
<keyword evidence="2" id="KW-1185">Reference proteome</keyword>
<feature type="non-terminal residue" evidence="1">
    <location>
        <position position="72"/>
    </location>
</feature>
<name>A0A9N9P1F8_9GLOM</name>
<dbReference type="AlphaFoldDB" id="A0A9N9P1F8"/>
<organism evidence="1 2">
    <name type="scientific">Dentiscutata erythropus</name>
    <dbReference type="NCBI Taxonomy" id="1348616"/>
    <lineage>
        <taxon>Eukaryota</taxon>
        <taxon>Fungi</taxon>
        <taxon>Fungi incertae sedis</taxon>
        <taxon>Mucoromycota</taxon>
        <taxon>Glomeromycotina</taxon>
        <taxon>Glomeromycetes</taxon>
        <taxon>Diversisporales</taxon>
        <taxon>Gigasporaceae</taxon>
        <taxon>Dentiscutata</taxon>
    </lineage>
</organism>
<reference evidence="1" key="1">
    <citation type="submission" date="2021-06" db="EMBL/GenBank/DDBJ databases">
        <authorList>
            <person name="Kallberg Y."/>
            <person name="Tangrot J."/>
            <person name="Rosling A."/>
        </authorList>
    </citation>
    <scope>NUCLEOTIDE SEQUENCE</scope>
    <source>
        <strain evidence="1">MA453B</strain>
    </source>
</reference>
<dbReference type="EMBL" id="CAJVPY010021366">
    <property type="protein sequence ID" value="CAG8779270.1"/>
    <property type="molecule type" value="Genomic_DNA"/>
</dbReference>
<gene>
    <name evidence="1" type="ORF">DERYTH_LOCUS19451</name>
</gene>
<accession>A0A9N9P1F8</accession>